<keyword evidence="1" id="KW-1133">Transmembrane helix</keyword>
<dbReference type="PaxDb" id="5691-EAN76249"/>
<keyword evidence="1" id="KW-0812">Transmembrane</keyword>
<feature type="transmembrane region" description="Helical" evidence="1">
    <location>
        <begin position="109"/>
        <end position="127"/>
    </location>
</feature>
<dbReference type="RefSeq" id="XP_803407.1">
    <property type="nucleotide sequence ID" value="XM_798314.1"/>
</dbReference>
<name>Q38G21_TRYB2</name>
<accession>Q38G21</accession>
<dbReference type="KEGG" id="tbr:Tb09.160.0090"/>
<gene>
    <name evidence="2" type="ORF">Tb09.160.0090</name>
</gene>
<reference evidence="2 3" key="2">
    <citation type="journal article" date="2005" name="Science">
        <title>The genome of the African trypanosome Trypanosoma brucei.</title>
        <authorList>
            <person name="Berriman M."/>
            <person name="Ghedin E."/>
            <person name="Hertz-Fowler C."/>
            <person name="Blandin G."/>
            <person name="Renauld H."/>
            <person name="Bartholomeu D.C."/>
            <person name="Lennard N.J."/>
            <person name="Caler E."/>
            <person name="Hamlin N.E."/>
            <person name="Haas B."/>
            <person name="Bohme U."/>
            <person name="Hannick L."/>
            <person name="Aslett M.A."/>
            <person name="Shallom J."/>
            <person name="Marcello L."/>
            <person name="Hou L."/>
            <person name="Wickstead B."/>
            <person name="Alsmark U.C."/>
            <person name="Arrowsmith C."/>
            <person name="Atkin R.J."/>
            <person name="Barron A.J."/>
            <person name="Bringaud F."/>
            <person name="Brooks K."/>
            <person name="Carrington M."/>
            <person name="Cherevach I."/>
            <person name="Chillingworth T.J."/>
            <person name="Churcher C."/>
            <person name="Clark L.N."/>
            <person name="Corton C.H."/>
            <person name="Cronin A."/>
            <person name="Davies R.M."/>
            <person name="Doggett J."/>
            <person name="Djikeng A."/>
            <person name="Feldblyum T."/>
            <person name="Field M.C."/>
            <person name="Fraser A."/>
            <person name="Goodhead I."/>
            <person name="Hance Z."/>
            <person name="Harper D."/>
            <person name="Harris B.R."/>
            <person name="Hauser H."/>
            <person name="Hostetler J."/>
            <person name="Ivens A."/>
            <person name="Jagels K."/>
            <person name="Johnson D."/>
            <person name="Johnson J."/>
            <person name="Jones K."/>
            <person name="Kerhornou A.X."/>
            <person name="Koo H."/>
            <person name="Larke N."/>
            <person name="Landfear S."/>
            <person name="Larkin C."/>
            <person name="Leech V."/>
            <person name="Line A."/>
            <person name="Lord A."/>
            <person name="Macleod A."/>
            <person name="Mooney P.J."/>
            <person name="Moule S."/>
            <person name="Martin D.M."/>
            <person name="Morgan G.W."/>
            <person name="Mungall K."/>
            <person name="Norbertczak H."/>
            <person name="Ormond D."/>
            <person name="Pai G."/>
            <person name="Peacock C.S."/>
            <person name="Peterson J."/>
            <person name="Quail M.A."/>
            <person name="Rabbinowitsch E."/>
            <person name="Rajandream M.A."/>
            <person name="Reitter C."/>
            <person name="Salzberg S.L."/>
            <person name="Sanders M."/>
            <person name="Schobel S."/>
            <person name="Sharp S."/>
            <person name="Simmonds M."/>
            <person name="Simpson A.J."/>
            <person name="Tallon L."/>
            <person name="Turner C.M."/>
            <person name="Tait A."/>
            <person name="Tivey A.R."/>
            <person name="Van Aken S."/>
            <person name="Walker D."/>
            <person name="Wanless D."/>
            <person name="Wang S."/>
            <person name="White B."/>
            <person name="White O."/>
            <person name="Whitehead S."/>
            <person name="Woodward J."/>
            <person name="Wortman J."/>
            <person name="Adams M.D."/>
            <person name="Embley T.M."/>
            <person name="Gull K."/>
            <person name="Ullu E."/>
            <person name="Barry J.D."/>
            <person name="Fairlamb A.H."/>
            <person name="Opperdoes F."/>
            <person name="Barrell B.G."/>
            <person name="Donelson J.E."/>
            <person name="Hall N."/>
            <person name="Fraser C.M."/>
            <person name="Melville S.E."/>
            <person name="El-Sayed N.M."/>
        </authorList>
    </citation>
    <scope>NUCLEOTIDE SEQUENCE [LARGE SCALE GENOMIC DNA]</scope>
    <source>
        <strain evidence="2 3">927/4 GUTat10.1</strain>
    </source>
</reference>
<dbReference type="GeneID" id="3660296"/>
<dbReference type="InParanoid" id="Q38G21"/>
<organism evidence="2 3">
    <name type="scientific">Trypanosoma brucei brucei (strain 927/4 GUTat10.1)</name>
    <dbReference type="NCBI Taxonomy" id="185431"/>
    <lineage>
        <taxon>Eukaryota</taxon>
        <taxon>Discoba</taxon>
        <taxon>Euglenozoa</taxon>
        <taxon>Kinetoplastea</taxon>
        <taxon>Metakinetoplastina</taxon>
        <taxon>Trypanosomatida</taxon>
        <taxon>Trypanosomatidae</taxon>
        <taxon>Trypanosoma</taxon>
    </lineage>
</organism>
<keyword evidence="3" id="KW-1185">Reference proteome</keyword>
<evidence type="ECO:0000313" key="3">
    <source>
        <dbReference type="Proteomes" id="UP000008524"/>
    </source>
</evidence>
<feature type="transmembrane region" description="Helical" evidence="1">
    <location>
        <begin position="74"/>
        <end position="103"/>
    </location>
</feature>
<proteinExistence type="predicted"/>
<evidence type="ECO:0000256" key="1">
    <source>
        <dbReference type="SAM" id="Phobius"/>
    </source>
</evidence>
<evidence type="ECO:0000313" key="2">
    <source>
        <dbReference type="EMBL" id="EAN76249.1"/>
    </source>
</evidence>
<sequence length="179" mass="20954">MMSYYVFCCFTLYFLPLFSISVTTCTNDIKKLFRLFTAFCLFILANQLSSRIMIPILTLIYVNTHVPSSSLFNLCYTMPIVLSSYIFLIHLVFCAIIIIILLYTHSKNSPIIIITFITIIIITLPSIHKVNKIKQIEKFPSDTNFSYVITLQSFIHRPQSYKKLKNFKFSIFTHFIKKF</sequence>
<reference evidence="2 3" key="1">
    <citation type="journal article" date="2005" name="Science">
        <title>Comparative genomics of trypanosomatid parasitic protozoa.</title>
        <authorList>
            <person name="El-Sayed N.M."/>
            <person name="Myler P.J."/>
            <person name="Blandin G."/>
            <person name="Berriman M."/>
            <person name="Crabtree J."/>
            <person name="Aggarwal G."/>
            <person name="Caler E."/>
            <person name="Renauld H."/>
            <person name="Worthey E.A."/>
            <person name="Hertz-Fowler C."/>
            <person name="Ghedin E."/>
            <person name="Peacock C."/>
            <person name="Bartholomeu D.C."/>
            <person name="Haas B.J."/>
            <person name="Tran A.N."/>
            <person name="Wortman J.R."/>
            <person name="Alsmark U.C."/>
            <person name="Angiuoli S."/>
            <person name="Anupama A."/>
            <person name="Badger J."/>
            <person name="Bringaud F."/>
            <person name="Cadag E."/>
            <person name="Carlton J.M."/>
            <person name="Cerqueira G.C."/>
            <person name="Creasy T."/>
            <person name="Delcher A.L."/>
            <person name="Djikeng A."/>
            <person name="Embley T.M."/>
            <person name="Hauser C."/>
            <person name="Ivens A.C."/>
            <person name="Kummerfeld S.K."/>
            <person name="Pereira-Leal J.B."/>
            <person name="Nilsson D."/>
            <person name="Peterson J."/>
            <person name="Salzberg S.L."/>
            <person name="Shallom J."/>
            <person name="Silva J.C."/>
            <person name="Sundaram J."/>
            <person name="Westenberger S."/>
            <person name="White O."/>
            <person name="Melville S.E."/>
            <person name="Donelson J.E."/>
            <person name="Andersson B."/>
            <person name="Stuart K.D."/>
            <person name="Hall N."/>
        </authorList>
    </citation>
    <scope>NUCLEOTIDE SEQUENCE [LARGE SCALE GENOMIC DNA]</scope>
    <source>
        <strain evidence="2 3">927/4 GUTat10.1</strain>
    </source>
</reference>
<dbReference type="AlphaFoldDB" id="Q38G21"/>
<dbReference type="Proteomes" id="UP000008524">
    <property type="component" value="Chromosome 9"/>
</dbReference>
<dbReference type="EMBL" id="CM000207">
    <property type="protein sequence ID" value="EAN76249.1"/>
    <property type="molecule type" value="Genomic_DNA"/>
</dbReference>
<protein>
    <submittedName>
        <fullName evidence="2">Uncharacterized protein</fullName>
    </submittedName>
</protein>
<feature type="transmembrane region" description="Helical" evidence="1">
    <location>
        <begin position="35"/>
        <end position="62"/>
    </location>
</feature>
<keyword evidence="1" id="KW-0472">Membrane</keyword>